<keyword evidence="2" id="KW-1185">Reference proteome</keyword>
<dbReference type="AlphaFoldDB" id="A0A2W7NIX1"/>
<dbReference type="RefSeq" id="WP_111535485.1">
    <property type="nucleotide sequence ID" value="NZ_QKZL01000001.1"/>
</dbReference>
<dbReference type="InterPro" id="IPR021791">
    <property type="entry name" value="Phage_TAC_11"/>
</dbReference>
<accession>A0A2W7NIX1</accession>
<evidence type="ECO:0000313" key="1">
    <source>
        <dbReference type="EMBL" id="PZX19820.1"/>
    </source>
</evidence>
<reference evidence="1 2" key="1">
    <citation type="submission" date="2018-06" db="EMBL/GenBank/DDBJ databases">
        <title>Genomic Encyclopedia of Archaeal and Bacterial Type Strains, Phase II (KMG-II): from individual species to whole genera.</title>
        <authorList>
            <person name="Goeker M."/>
        </authorList>
    </citation>
    <scope>NUCLEOTIDE SEQUENCE [LARGE SCALE GENOMIC DNA]</scope>
    <source>
        <strain evidence="1 2">DSM 22009</strain>
    </source>
</reference>
<dbReference type="Proteomes" id="UP000248916">
    <property type="component" value="Unassembled WGS sequence"/>
</dbReference>
<dbReference type="EMBL" id="QKZL01000001">
    <property type="protein sequence ID" value="PZX19820.1"/>
    <property type="molecule type" value="Genomic_DNA"/>
</dbReference>
<comment type="caution">
    <text evidence="1">The sequence shown here is derived from an EMBL/GenBank/DDBJ whole genome shotgun (WGS) entry which is preliminary data.</text>
</comment>
<evidence type="ECO:0000313" key="2">
    <source>
        <dbReference type="Proteomes" id="UP000248916"/>
    </source>
</evidence>
<sequence length="178" mass="19677">MADLIAEWAGKDRLFRLTFGGVLDLEEACGKDAIGAIFLRVTTGTFRVTDVYQVIRMALIGGGENRVEAKRLMETHFDAYPYTDNAALAGEILMALMTGIEDVAKTDSAEVPEPWKFSEASQICRTFHMSPQDLRDLSYADFVNMIAGFNAASPQKAEPPTEEEFDEILAKYEPGALK</sequence>
<dbReference type="Pfam" id="PF11836">
    <property type="entry name" value="Phage_TAC_11"/>
    <property type="match status" value="1"/>
</dbReference>
<protein>
    <submittedName>
        <fullName evidence="1">Tail tube GTA-gp10-like protein</fullName>
    </submittedName>
</protein>
<name>A0A2W7NIX1_9RHOB</name>
<gene>
    <name evidence="1" type="ORF">LX81_00283</name>
</gene>
<proteinExistence type="predicted"/>
<organism evidence="1 2">
    <name type="scientific">Palleronia aestuarii</name>
    <dbReference type="NCBI Taxonomy" id="568105"/>
    <lineage>
        <taxon>Bacteria</taxon>
        <taxon>Pseudomonadati</taxon>
        <taxon>Pseudomonadota</taxon>
        <taxon>Alphaproteobacteria</taxon>
        <taxon>Rhodobacterales</taxon>
        <taxon>Roseobacteraceae</taxon>
        <taxon>Palleronia</taxon>
    </lineage>
</organism>
<dbReference type="OrthoDB" id="7509188at2"/>